<evidence type="ECO:0000256" key="7">
    <source>
        <dbReference type="ARBA" id="ARBA00022989"/>
    </source>
</evidence>
<feature type="transmembrane region" description="Helical" evidence="11">
    <location>
        <begin position="247"/>
        <end position="269"/>
    </location>
</feature>
<keyword evidence="9" id="KW-0325">Glycoprotein</keyword>
<dbReference type="PROSITE" id="PS50893">
    <property type="entry name" value="ABC_TRANSPORTER_2"/>
    <property type="match status" value="2"/>
</dbReference>
<comment type="caution">
    <text evidence="14">The sequence shown here is derived from an EMBL/GenBank/DDBJ whole genome shotgun (WGS) entry which is preliminary data.</text>
</comment>
<dbReference type="GO" id="GO:0090374">
    <property type="term" value="P:oligopeptide export from mitochondrion"/>
    <property type="evidence" value="ECO:0007669"/>
    <property type="project" value="TreeGrafter"/>
</dbReference>
<feature type="compositionally biased region" description="Polar residues" evidence="10">
    <location>
        <begin position="25"/>
        <end position="40"/>
    </location>
</feature>
<keyword evidence="7 11" id="KW-1133">Transmembrane helix</keyword>
<comment type="subcellular location">
    <subcellularLocation>
        <location evidence="1">Cell membrane</location>
        <topology evidence="1">Multi-pass membrane protein</topology>
    </subcellularLocation>
</comment>
<dbReference type="SMART" id="SM00382">
    <property type="entry name" value="AAA"/>
    <property type="match status" value="2"/>
</dbReference>
<dbReference type="Gene3D" id="1.20.1560.10">
    <property type="entry name" value="ABC transporter type 1, transmembrane domain"/>
    <property type="match status" value="1"/>
</dbReference>
<keyword evidence="8 11" id="KW-0472">Membrane</keyword>
<feature type="transmembrane region" description="Helical" evidence="11">
    <location>
        <begin position="869"/>
        <end position="887"/>
    </location>
</feature>
<evidence type="ECO:0000256" key="1">
    <source>
        <dbReference type="ARBA" id="ARBA00004651"/>
    </source>
</evidence>
<keyword evidence="5" id="KW-0547">Nucleotide-binding</keyword>
<organism evidence="14 15">
    <name type="scientific">Metarhizium robertsii</name>
    <dbReference type="NCBI Taxonomy" id="568076"/>
    <lineage>
        <taxon>Eukaryota</taxon>
        <taxon>Fungi</taxon>
        <taxon>Dikarya</taxon>
        <taxon>Ascomycota</taxon>
        <taxon>Pezizomycotina</taxon>
        <taxon>Sordariomycetes</taxon>
        <taxon>Hypocreomycetidae</taxon>
        <taxon>Hypocreales</taxon>
        <taxon>Clavicipitaceae</taxon>
        <taxon>Metarhizium</taxon>
    </lineage>
</organism>
<dbReference type="GO" id="GO:0005886">
    <property type="term" value="C:plasma membrane"/>
    <property type="evidence" value="ECO:0007669"/>
    <property type="project" value="UniProtKB-SubCell"/>
</dbReference>
<dbReference type="GO" id="GO:0005743">
    <property type="term" value="C:mitochondrial inner membrane"/>
    <property type="evidence" value="ECO:0007669"/>
    <property type="project" value="TreeGrafter"/>
</dbReference>
<accession>A0A014N7Z9</accession>
<dbReference type="PROSITE" id="PS00211">
    <property type="entry name" value="ABC_TRANSPORTER_1"/>
    <property type="match status" value="2"/>
</dbReference>
<evidence type="ECO:0000256" key="6">
    <source>
        <dbReference type="ARBA" id="ARBA00022840"/>
    </source>
</evidence>
<feature type="compositionally biased region" description="Low complexity" evidence="10">
    <location>
        <begin position="9"/>
        <end position="24"/>
    </location>
</feature>
<dbReference type="Pfam" id="PF00005">
    <property type="entry name" value="ABC_tran"/>
    <property type="match status" value="2"/>
</dbReference>
<evidence type="ECO:0000256" key="11">
    <source>
        <dbReference type="SAM" id="Phobius"/>
    </source>
</evidence>
<dbReference type="InterPro" id="IPR011527">
    <property type="entry name" value="ABC1_TM_dom"/>
</dbReference>
<feature type="transmembrane region" description="Helical" evidence="11">
    <location>
        <begin position="359"/>
        <end position="377"/>
    </location>
</feature>
<dbReference type="GO" id="GO:0015421">
    <property type="term" value="F:ABC-type oligopeptide transporter activity"/>
    <property type="evidence" value="ECO:0007669"/>
    <property type="project" value="TreeGrafter"/>
</dbReference>
<dbReference type="FunFam" id="1.20.1560.10:FF:000102">
    <property type="entry name" value="ABC multidrug transporter Mdr1"/>
    <property type="match status" value="1"/>
</dbReference>
<feature type="domain" description="ABC transporter" evidence="12">
    <location>
        <begin position="1071"/>
        <end position="1310"/>
    </location>
</feature>
<dbReference type="InterPro" id="IPR003439">
    <property type="entry name" value="ABC_transporter-like_ATP-bd"/>
</dbReference>
<evidence type="ECO:0000259" key="12">
    <source>
        <dbReference type="PROSITE" id="PS50893"/>
    </source>
</evidence>
<name>A0A014N7Z9_9HYPO</name>
<feature type="domain" description="ABC transporter" evidence="12">
    <location>
        <begin position="424"/>
        <end position="669"/>
    </location>
</feature>
<feature type="domain" description="ABC transmembrane type-1" evidence="13">
    <location>
        <begin position="99"/>
        <end position="389"/>
    </location>
</feature>
<feature type="transmembrane region" description="Helical" evidence="11">
    <location>
        <begin position="893"/>
        <end position="916"/>
    </location>
</feature>
<dbReference type="InterPro" id="IPR003593">
    <property type="entry name" value="AAA+_ATPase"/>
</dbReference>
<proteinExistence type="inferred from homology"/>
<dbReference type="PANTHER" id="PTHR43394">
    <property type="entry name" value="ATP-DEPENDENT PERMEASE MDL1, MITOCHONDRIAL"/>
    <property type="match status" value="1"/>
</dbReference>
<evidence type="ECO:0000256" key="9">
    <source>
        <dbReference type="ARBA" id="ARBA00023180"/>
    </source>
</evidence>
<dbReference type="SUPFAM" id="SSF52540">
    <property type="entry name" value="P-loop containing nucleoside triphosphate hydrolases"/>
    <property type="match status" value="2"/>
</dbReference>
<feature type="transmembrane region" description="Helical" evidence="11">
    <location>
        <begin position="328"/>
        <end position="347"/>
    </location>
</feature>
<dbReference type="CDD" id="cd18578">
    <property type="entry name" value="ABC_6TM_Pgp_ABCB1_D2_like"/>
    <property type="match status" value="1"/>
</dbReference>
<dbReference type="InterPro" id="IPR027417">
    <property type="entry name" value="P-loop_NTPase"/>
</dbReference>
<dbReference type="FunFam" id="1.20.1560.10:FF:000009">
    <property type="entry name" value="ABC transporter B family member 1"/>
    <property type="match status" value="1"/>
</dbReference>
<evidence type="ECO:0000256" key="4">
    <source>
        <dbReference type="ARBA" id="ARBA00022692"/>
    </source>
</evidence>
<dbReference type="Pfam" id="PF00664">
    <property type="entry name" value="ABC_membrane"/>
    <property type="match status" value="2"/>
</dbReference>
<feature type="transmembrane region" description="Helical" evidence="11">
    <location>
        <begin position="790"/>
        <end position="813"/>
    </location>
</feature>
<evidence type="ECO:0000259" key="13">
    <source>
        <dbReference type="PROSITE" id="PS50929"/>
    </source>
</evidence>
<dbReference type="InterPro" id="IPR036640">
    <property type="entry name" value="ABC1_TM_sf"/>
</dbReference>
<dbReference type="EMBL" id="JELW01000059">
    <property type="protein sequence ID" value="EXU95963.1"/>
    <property type="molecule type" value="Genomic_DNA"/>
</dbReference>
<reference evidence="14 15" key="1">
    <citation type="submission" date="2014-02" db="EMBL/GenBank/DDBJ databases">
        <title>The genome sequence of the entomopathogenic fungus Metarhizium robertsii ARSEF 2575.</title>
        <authorList>
            <person name="Giuliano Garisto Donzelli B."/>
            <person name="Roe B.A."/>
            <person name="Macmil S.L."/>
            <person name="Krasnoff S.B."/>
            <person name="Gibson D.M."/>
        </authorList>
    </citation>
    <scope>NUCLEOTIDE SEQUENCE [LARGE SCALE GENOMIC DNA]</scope>
    <source>
        <strain evidence="14 15">ARSEF 2575</strain>
    </source>
</reference>
<feature type="transmembrane region" description="Helical" evidence="11">
    <location>
        <begin position="975"/>
        <end position="996"/>
    </location>
</feature>
<dbReference type="InterPro" id="IPR039421">
    <property type="entry name" value="Type_1_exporter"/>
</dbReference>
<dbReference type="HOGENOM" id="CLU_000604_17_2_1"/>
<keyword evidence="4 11" id="KW-0812">Transmembrane</keyword>
<feature type="transmembrane region" description="Helical" evidence="11">
    <location>
        <begin position="146"/>
        <end position="172"/>
    </location>
</feature>
<dbReference type="InterPro" id="IPR017871">
    <property type="entry name" value="ABC_transporter-like_CS"/>
</dbReference>
<feature type="region of interest" description="Disordered" evidence="10">
    <location>
        <begin position="1"/>
        <end position="62"/>
    </location>
</feature>
<dbReference type="GO" id="GO:0005524">
    <property type="term" value="F:ATP binding"/>
    <property type="evidence" value="ECO:0007669"/>
    <property type="project" value="UniProtKB-KW"/>
</dbReference>
<feature type="transmembrane region" description="Helical" evidence="11">
    <location>
        <begin position="741"/>
        <end position="765"/>
    </location>
</feature>
<dbReference type="GO" id="GO:0016887">
    <property type="term" value="F:ATP hydrolysis activity"/>
    <property type="evidence" value="ECO:0007669"/>
    <property type="project" value="InterPro"/>
</dbReference>
<feature type="compositionally biased region" description="Basic and acidic residues" evidence="10">
    <location>
        <begin position="703"/>
        <end position="716"/>
    </location>
</feature>
<dbReference type="SUPFAM" id="SSF90123">
    <property type="entry name" value="ABC transporter transmembrane region"/>
    <property type="match status" value="2"/>
</dbReference>
<evidence type="ECO:0000313" key="15">
    <source>
        <dbReference type="Proteomes" id="UP000030151"/>
    </source>
</evidence>
<feature type="transmembrane region" description="Helical" evidence="11">
    <location>
        <begin position="222"/>
        <end position="241"/>
    </location>
</feature>
<keyword evidence="3" id="KW-0813">Transport</keyword>
<gene>
    <name evidence="14" type="ORF">X797_010968</name>
</gene>
<feature type="region of interest" description="Disordered" evidence="10">
    <location>
        <begin position="676"/>
        <end position="716"/>
    </location>
</feature>
<keyword evidence="6" id="KW-0067">ATP-binding</keyword>
<dbReference type="CDD" id="cd03249">
    <property type="entry name" value="ABC_MTABC3_MDL1_MDL2"/>
    <property type="match status" value="2"/>
</dbReference>
<evidence type="ECO:0000256" key="5">
    <source>
        <dbReference type="ARBA" id="ARBA00022741"/>
    </source>
</evidence>
<dbReference type="PROSITE" id="PS50929">
    <property type="entry name" value="ABC_TM1F"/>
    <property type="match status" value="2"/>
</dbReference>
<dbReference type="PANTHER" id="PTHR43394:SF1">
    <property type="entry name" value="ATP-BINDING CASSETTE SUB-FAMILY B MEMBER 10, MITOCHONDRIAL"/>
    <property type="match status" value="1"/>
</dbReference>
<evidence type="ECO:0000256" key="10">
    <source>
        <dbReference type="SAM" id="MobiDB-lite"/>
    </source>
</evidence>
<evidence type="ECO:0000313" key="14">
    <source>
        <dbReference type="EMBL" id="EXU95963.1"/>
    </source>
</evidence>
<feature type="compositionally biased region" description="Polar residues" evidence="10">
    <location>
        <begin position="676"/>
        <end position="702"/>
    </location>
</feature>
<protein>
    <submittedName>
        <fullName evidence="14">ABC transporter</fullName>
    </submittedName>
</protein>
<evidence type="ECO:0000256" key="8">
    <source>
        <dbReference type="ARBA" id="ARBA00023136"/>
    </source>
</evidence>
<dbReference type="Proteomes" id="UP000030151">
    <property type="component" value="Unassembled WGS sequence"/>
</dbReference>
<feature type="transmembrane region" description="Helical" evidence="11">
    <location>
        <begin position="95"/>
        <end position="126"/>
    </location>
</feature>
<dbReference type="CDD" id="cd18577">
    <property type="entry name" value="ABC_6TM_Pgp_ABCB1_D1_like"/>
    <property type="match status" value="1"/>
</dbReference>
<feature type="transmembrane region" description="Helical" evidence="11">
    <location>
        <begin position="1008"/>
        <end position="1029"/>
    </location>
</feature>
<dbReference type="FunFam" id="3.40.50.300:FF:000205">
    <property type="entry name" value="ABC transporter B family member 4"/>
    <property type="match status" value="1"/>
</dbReference>
<dbReference type="eggNOG" id="KOG0055">
    <property type="taxonomic scope" value="Eukaryota"/>
</dbReference>
<comment type="similarity">
    <text evidence="2">Belongs to the ABC transporter superfamily. ABCB family. Multidrug resistance exporter (TC 3.A.1.201) subfamily.</text>
</comment>
<dbReference type="Gene3D" id="3.40.50.300">
    <property type="entry name" value="P-loop containing nucleotide triphosphate hydrolases"/>
    <property type="match status" value="2"/>
</dbReference>
<evidence type="ECO:0000256" key="3">
    <source>
        <dbReference type="ARBA" id="ARBA00022448"/>
    </source>
</evidence>
<feature type="domain" description="ABC transmembrane type-1" evidence="13">
    <location>
        <begin position="745"/>
        <end position="1036"/>
    </location>
</feature>
<evidence type="ECO:0000256" key="2">
    <source>
        <dbReference type="ARBA" id="ARBA00007577"/>
    </source>
</evidence>
<dbReference type="OrthoDB" id="6500128at2759"/>
<sequence>MRAIHKFLSGSRSSRSYSGGSNRSPNQANEAAQQPSTVENGQFPMEQDSKETSSSCNPYGHLPPHHAEMLERQVQVPTYRGSIFQLYRYASHHDIIIMIVAAVCAMASGAALPIMTIIFGGLQGTFQDFFNNTVQPSQFRDEMTTYVLYFVYLGIGQFSVTFLSTVGFTYLGEHLTGKFRERYLQSCIRQNIAFFDNTGAGEITTHITADMNLIQDGISQKVGLTLAAIATFVSAFVIGFANSWKLTLMLCCTVVAWIITTTLTTRLMVKNTIKSLAAYSEGGNLVEEVLTFIHSTTAFGNQDHLAKKYDAHLAKAEHYGFRARTATGLMIAGLQIVMILGYALAFWQGSKQLIQGELPVSKLLTVLLSVLIGAFALGNAAPNVQAFTTAAAASRKVLATTDRVSPIDPMASSGIILDQVSGHLSFQHIHHIYPSRPGAPVIADLSLDIPAKKTTAIVGASGSGKSTIIGLLERFYDPVEGTIRLDGHDIQSLNLKWFRAQMALVSQQPGLFGTTIFQNIRHGLIGTAFEHESQDSQRQRVIRAAKAAFAHDFIIALDKGYDTHIGQRGSILSGGQKQRIAIARAIISDPKILLLDEATSALDSVSEQAVKAALQVAATGRTTIIIAHRLSTIKHADNIVVMAEGRIVEQGTHEELLNNNAAYLELVQAQNVGSSVDETQDSSVSSPGFEKQTSYKQETTAGSHDEIKSSRLSRDDLGGQTNRDSLYALISFILSINKSQWSLMVIGCMLSVICGLGNPSSAVFFSKQISTLSQPIPPNEPGKIEKDSDFWSTMYVMLAFVLGISFAAQNLAFAKSSERLVRRIRHAAFRAMLRQDMSFFDNKQNTTGYLTSFLATEAAHIAGLSGTTLGTLIVSVTTLIAACSLSIAVGWKLSLVCIATLPILVGCGFLHVWLVAKFQRRARASYDESASYAAEAVSDMRTIASLGREMDVLEEYRTLVRTQLRQNILFILKPSALYAASQSFLFFCYALCFWWGGTLISRREYDMFQFFLCFMAVLFGAQNIGLIFAHAPEMGKAYTSTQKLKKLLDQTPTIDPWSDAGDSVKDVAGSLEFQDVHFTYPGQQDQRLVLKGLNIKIHPGQYAAFVGTSGCGKSTAFKMISRFYDPQSGAVLFDGRDIRKLNIRQYRNQFGLVSQEPALYQGTIKDNISLGCPDGQVTDKAIESACREANIYDFIVSLPDGFNTLVGVRGGLLSGGQKQRVAIARAILRNPRVLLLDEATSALDSESETVVQAALDKASRGRTTIVIAHRLSTIRKADVIFVFDDGKVVEIGTHSQLIEKAGKYAELVSIQSLA</sequence>
<dbReference type="FunFam" id="3.40.50.300:FF:000251">
    <property type="entry name" value="ABC transporter B family member 19"/>
    <property type="match status" value="1"/>
</dbReference>